<evidence type="ECO:0000313" key="3">
    <source>
        <dbReference type="Proteomes" id="UP001251524"/>
    </source>
</evidence>
<dbReference type="Proteomes" id="UP001251524">
    <property type="component" value="Unassembled WGS sequence"/>
</dbReference>
<organism evidence="2 3">
    <name type="scientific">Lysobacter niastensis</name>
    <dbReference type="NCBI Taxonomy" id="380629"/>
    <lineage>
        <taxon>Bacteria</taxon>
        <taxon>Pseudomonadati</taxon>
        <taxon>Pseudomonadota</taxon>
        <taxon>Gammaproteobacteria</taxon>
        <taxon>Lysobacterales</taxon>
        <taxon>Lysobacteraceae</taxon>
        <taxon>Lysobacter</taxon>
    </lineage>
</organism>
<accession>A0ABU1W6U3</accession>
<evidence type="ECO:0000313" key="2">
    <source>
        <dbReference type="EMBL" id="MDR7133304.1"/>
    </source>
</evidence>
<gene>
    <name evidence="2" type="ORF">J2X06_000488</name>
</gene>
<comment type="caution">
    <text evidence="2">The sequence shown here is derived from an EMBL/GenBank/DDBJ whole genome shotgun (WGS) entry which is preliminary data.</text>
</comment>
<proteinExistence type="predicted"/>
<dbReference type="RefSeq" id="WP_310057806.1">
    <property type="nucleotide sequence ID" value="NZ_JAVDVY010000001.1"/>
</dbReference>
<keyword evidence="3" id="KW-1185">Reference proteome</keyword>
<evidence type="ECO:0000256" key="1">
    <source>
        <dbReference type="SAM" id="MobiDB-lite"/>
    </source>
</evidence>
<sequence>MHDEVTGRLRCSEIGTIAGRAAMYLHDVPVGGDEAPAEFCQQSFLATRVGVRSDGTDKEHQRQRGDATRRNPMACLWRHV</sequence>
<dbReference type="EMBL" id="JAVDVY010000001">
    <property type="protein sequence ID" value="MDR7133304.1"/>
    <property type="molecule type" value="Genomic_DNA"/>
</dbReference>
<feature type="region of interest" description="Disordered" evidence="1">
    <location>
        <begin position="51"/>
        <end position="71"/>
    </location>
</feature>
<name>A0ABU1W6U3_9GAMM</name>
<reference evidence="2 3" key="1">
    <citation type="submission" date="2023-07" db="EMBL/GenBank/DDBJ databases">
        <title>Sorghum-associated microbial communities from plants grown in Nebraska, USA.</title>
        <authorList>
            <person name="Schachtman D."/>
        </authorList>
    </citation>
    <scope>NUCLEOTIDE SEQUENCE [LARGE SCALE GENOMIC DNA]</scope>
    <source>
        <strain evidence="2 3">BE198</strain>
    </source>
</reference>
<protein>
    <submittedName>
        <fullName evidence="2">Uncharacterized protein</fullName>
    </submittedName>
</protein>
<feature type="compositionally biased region" description="Basic and acidic residues" evidence="1">
    <location>
        <begin position="54"/>
        <end position="69"/>
    </location>
</feature>